<dbReference type="AlphaFoldDB" id="A0AAD9J9Q8"/>
<name>A0AAD9J9Q8_9ANNE</name>
<reference evidence="1" key="1">
    <citation type="journal article" date="2023" name="Mol. Biol. Evol.">
        <title>Third-Generation Sequencing Reveals the Adaptive Role of the Epigenome in Three Deep-Sea Polychaetes.</title>
        <authorList>
            <person name="Perez M."/>
            <person name="Aroh O."/>
            <person name="Sun Y."/>
            <person name="Lan Y."/>
            <person name="Juniper S.K."/>
            <person name="Young C.R."/>
            <person name="Angers B."/>
            <person name="Qian P.Y."/>
        </authorList>
    </citation>
    <scope>NUCLEOTIDE SEQUENCE</scope>
    <source>
        <strain evidence="1">P08H-3</strain>
    </source>
</reference>
<organism evidence="1 2">
    <name type="scientific">Paralvinella palmiformis</name>
    <dbReference type="NCBI Taxonomy" id="53620"/>
    <lineage>
        <taxon>Eukaryota</taxon>
        <taxon>Metazoa</taxon>
        <taxon>Spiralia</taxon>
        <taxon>Lophotrochozoa</taxon>
        <taxon>Annelida</taxon>
        <taxon>Polychaeta</taxon>
        <taxon>Sedentaria</taxon>
        <taxon>Canalipalpata</taxon>
        <taxon>Terebellida</taxon>
        <taxon>Terebelliformia</taxon>
        <taxon>Alvinellidae</taxon>
        <taxon>Paralvinella</taxon>
    </lineage>
</organism>
<evidence type="ECO:0000313" key="1">
    <source>
        <dbReference type="EMBL" id="KAK2148859.1"/>
    </source>
</evidence>
<protein>
    <submittedName>
        <fullName evidence="1">Uncharacterized protein</fullName>
    </submittedName>
</protein>
<evidence type="ECO:0000313" key="2">
    <source>
        <dbReference type="Proteomes" id="UP001208570"/>
    </source>
</evidence>
<proteinExistence type="predicted"/>
<accession>A0AAD9J9Q8</accession>
<comment type="caution">
    <text evidence="1">The sequence shown here is derived from an EMBL/GenBank/DDBJ whole genome shotgun (WGS) entry which is preliminary data.</text>
</comment>
<dbReference type="EMBL" id="JAODUP010000479">
    <property type="protein sequence ID" value="KAK2148859.1"/>
    <property type="molecule type" value="Genomic_DNA"/>
</dbReference>
<dbReference type="Proteomes" id="UP001208570">
    <property type="component" value="Unassembled WGS sequence"/>
</dbReference>
<keyword evidence="2" id="KW-1185">Reference proteome</keyword>
<gene>
    <name evidence="1" type="ORF">LSH36_479g01004</name>
</gene>
<sequence length="155" mass="17335">MTGSFGITGDELETTYLRIGLNGETEMKLMSMEESNSTTSTDLYSNVQKGKLKHGKQWSFKQNGVKSCIYCNGNLSNFKAMMLLWLIPLCGVRLHWQIWKAVKLGQRRFIRHTGDQGTMWSGCLPEKIGKLIKQTTTLNGVSGTSCPDRSALLQP</sequence>